<dbReference type="AlphaFoldDB" id="A0A8S2WXG4"/>
<evidence type="ECO:0000313" key="2">
    <source>
        <dbReference type="Proteomes" id="UP000682733"/>
    </source>
</evidence>
<reference evidence="1" key="1">
    <citation type="submission" date="2021-02" db="EMBL/GenBank/DDBJ databases">
        <authorList>
            <person name="Nowell W R."/>
        </authorList>
    </citation>
    <scope>NUCLEOTIDE SEQUENCE</scope>
</reference>
<dbReference type="EMBL" id="CAJOBA010086941">
    <property type="protein sequence ID" value="CAF4467582.1"/>
    <property type="molecule type" value="Genomic_DNA"/>
</dbReference>
<protein>
    <submittedName>
        <fullName evidence="1">Uncharacterized protein</fullName>
    </submittedName>
</protein>
<sequence length="235" mass="26981">LNTKDDLLTYNELHNEQYEQLMEGCVYDISGFVHIETRSDIKQKILQAGNISSQAFLADSHGIRGLITLSLPTINISDQHSLQIENYAHGYRFLLANGQKTFKLKSLRINGSISNELHVYILDYNDVLVYKQTARVINVIELQNNYYLFVWSNSPRESSKSKGRPSYLSYKNGNHNLRAVNDHISVRSKRSLMTTISDSDLQIGTKFNVVYDAFLTNEKNNEWIPSIDMILELDE</sequence>
<evidence type="ECO:0000313" key="1">
    <source>
        <dbReference type="EMBL" id="CAF4467582.1"/>
    </source>
</evidence>
<dbReference type="Proteomes" id="UP000682733">
    <property type="component" value="Unassembled WGS sequence"/>
</dbReference>
<feature type="non-terminal residue" evidence="1">
    <location>
        <position position="1"/>
    </location>
</feature>
<proteinExistence type="predicted"/>
<comment type="caution">
    <text evidence="1">The sequence shown here is derived from an EMBL/GenBank/DDBJ whole genome shotgun (WGS) entry which is preliminary data.</text>
</comment>
<name>A0A8S2WXG4_9BILA</name>
<gene>
    <name evidence="1" type="ORF">TMI583_LOCUS46539</name>
</gene>
<accession>A0A8S2WXG4</accession>
<organism evidence="1 2">
    <name type="scientific">Didymodactylos carnosus</name>
    <dbReference type="NCBI Taxonomy" id="1234261"/>
    <lineage>
        <taxon>Eukaryota</taxon>
        <taxon>Metazoa</taxon>
        <taxon>Spiralia</taxon>
        <taxon>Gnathifera</taxon>
        <taxon>Rotifera</taxon>
        <taxon>Eurotatoria</taxon>
        <taxon>Bdelloidea</taxon>
        <taxon>Philodinida</taxon>
        <taxon>Philodinidae</taxon>
        <taxon>Didymodactylos</taxon>
    </lineage>
</organism>